<dbReference type="GO" id="GO:0006078">
    <property type="term" value="P:(1-&gt;6)-beta-D-glucan biosynthetic process"/>
    <property type="evidence" value="ECO:0007669"/>
    <property type="project" value="TreeGrafter"/>
</dbReference>
<dbReference type="InterPro" id="IPR000757">
    <property type="entry name" value="Beta-glucanase-like"/>
</dbReference>
<evidence type="ECO:0000256" key="4">
    <source>
        <dbReference type="ARBA" id="ARBA00022968"/>
    </source>
</evidence>
<dbReference type="Pfam" id="PF03935">
    <property type="entry name" value="SKN1_KRE6_Sbg1"/>
    <property type="match status" value="1"/>
</dbReference>
<dbReference type="STRING" id="763406.A0A1E3NPA7"/>
<dbReference type="InterPro" id="IPR005629">
    <property type="entry name" value="Skn1/Kre6/Sbg1"/>
</dbReference>
<evidence type="ECO:0000256" key="5">
    <source>
        <dbReference type="ARBA" id="ARBA00022989"/>
    </source>
</evidence>
<keyword evidence="11" id="KW-1185">Reference proteome</keyword>
<dbReference type="PANTHER" id="PTHR31361">
    <property type="entry name" value="BETA-GLUCAN SYNTHESIS-ASSOCIATED PROTEIN KRE6-RELATED"/>
    <property type="match status" value="1"/>
</dbReference>
<keyword evidence="6" id="KW-0472">Membrane</keyword>
<dbReference type="GO" id="GO:0005886">
    <property type="term" value="C:plasma membrane"/>
    <property type="evidence" value="ECO:0007669"/>
    <property type="project" value="TreeGrafter"/>
</dbReference>
<gene>
    <name evidence="10" type="ORF">PICMEDRAFT_58289</name>
</gene>
<keyword evidence="3" id="KW-0812">Transmembrane</keyword>
<comment type="subcellular location">
    <subcellularLocation>
        <location evidence="1">Membrane</location>
        <topology evidence="1">Single-pass type II membrane protein</topology>
    </subcellularLocation>
</comment>
<evidence type="ECO:0000256" key="2">
    <source>
        <dbReference type="ARBA" id="ARBA00010962"/>
    </source>
</evidence>
<name>A0A1E3NPA7_9ASCO</name>
<dbReference type="InterPro" id="IPR013320">
    <property type="entry name" value="ConA-like_dom_sf"/>
</dbReference>
<dbReference type="PROSITE" id="PS51762">
    <property type="entry name" value="GH16_2"/>
    <property type="match status" value="1"/>
</dbReference>
<dbReference type="GeneID" id="30179977"/>
<evidence type="ECO:0000256" key="7">
    <source>
        <dbReference type="ARBA" id="ARBA00023180"/>
    </source>
</evidence>
<dbReference type="GO" id="GO:0031505">
    <property type="term" value="P:fungal-type cell wall organization"/>
    <property type="evidence" value="ECO:0007669"/>
    <property type="project" value="TreeGrafter"/>
</dbReference>
<keyword evidence="8" id="KW-0961">Cell wall biogenesis/degradation</keyword>
<keyword evidence="7" id="KW-0325">Glycoprotein</keyword>
<evidence type="ECO:0000256" key="6">
    <source>
        <dbReference type="ARBA" id="ARBA00023136"/>
    </source>
</evidence>
<dbReference type="Gene3D" id="2.60.120.200">
    <property type="match status" value="1"/>
</dbReference>
<reference evidence="10 11" key="1">
    <citation type="journal article" date="2016" name="Proc. Natl. Acad. Sci. U.S.A.">
        <title>Comparative genomics of biotechnologically important yeasts.</title>
        <authorList>
            <person name="Riley R."/>
            <person name="Haridas S."/>
            <person name="Wolfe K.H."/>
            <person name="Lopes M.R."/>
            <person name="Hittinger C.T."/>
            <person name="Goeker M."/>
            <person name="Salamov A.A."/>
            <person name="Wisecaver J.H."/>
            <person name="Long T.M."/>
            <person name="Calvey C.H."/>
            <person name="Aerts A.L."/>
            <person name="Barry K.W."/>
            <person name="Choi C."/>
            <person name="Clum A."/>
            <person name="Coughlan A.Y."/>
            <person name="Deshpande S."/>
            <person name="Douglass A.P."/>
            <person name="Hanson S.J."/>
            <person name="Klenk H.-P."/>
            <person name="LaButti K.M."/>
            <person name="Lapidus A."/>
            <person name="Lindquist E.A."/>
            <person name="Lipzen A.M."/>
            <person name="Meier-Kolthoff J.P."/>
            <person name="Ohm R.A."/>
            <person name="Otillar R.P."/>
            <person name="Pangilinan J.L."/>
            <person name="Peng Y."/>
            <person name="Rokas A."/>
            <person name="Rosa C.A."/>
            <person name="Scheuner C."/>
            <person name="Sibirny A.A."/>
            <person name="Slot J.C."/>
            <person name="Stielow J.B."/>
            <person name="Sun H."/>
            <person name="Kurtzman C.P."/>
            <person name="Blackwell M."/>
            <person name="Grigoriev I.V."/>
            <person name="Jeffries T.W."/>
        </authorList>
    </citation>
    <scope>NUCLEOTIDE SEQUENCE [LARGE SCALE GENOMIC DNA]</scope>
    <source>
        <strain evidence="10 11">NRRL Y-2026</strain>
    </source>
</reference>
<dbReference type="EMBL" id="KV454002">
    <property type="protein sequence ID" value="ODQ47941.1"/>
    <property type="molecule type" value="Genomic_DNA"/>
</dbReference>
<evidence type="ECO:0000256" key="3">
    <source>
        <dbReference type="ARBA" id="ARBA00022692"/>
    </source>
</evidence>
<comment type="similarity">
    <text evidence="2">Belongs to the SKN1/KRE6 family.</text>
</comment>
<dbReference type="Proteomes" id="UP000094455">
    <property type="component" value="Unassembled WGS sequence"/>
</dbReference>
<evidence type="ECO:0000313" key="10">
    <source>
        <dbReference type="EMBL" id="ODQ47941.1"/>
    </source>
</evidence>
<dbReference type="OrthoDB" id="412647at2759"/>
<organism evidence="10 11">
    <name type="scientific">Pichia membranifaciens NRRL Y-2026</name>
    <dbReference type="NCBI Taxonomy" id="763406"/>
    <lineage>
        <taxon>Eukaryota</taxon>
        <taxon>Fungi</taxon>
        <taxon>Dikarya</taxon>
        <taxon>Ascomycota</taxon>
        <taxon>Saccharomycotina</taxon>
        <taxon>Pichiomycetes</taxon>
        <taxon>Pichiales</taxon>
        <taxon>Pichiaceae</taxon>
        <taxon>Pichia</taxon>
    </lineage>
</organism>
<evidence type="ECO:0000256" key="8">
    <source>
        <dbReference type="ARBA" id="ARBA00023316"/>
    </source>
</evidence>
<evidence type="ECO:0000256" key="1">
    <source>
        <dbReference type="ARBA" id="ARBA00004606"/>
    </source>
</evidence>
<keyword evidence="4" id="KW-0735">Signal-anchor</keyword>
<dbReference type="RefSeq" id="XP_019019054.1">
    <property type="nucleotide sequence ID" value="XM_019163290.1"/>
</dbReference>
<protein>
    <recommendedName>
        <fullName evidence="9">GH16 domain-containing protein</fullName>
    </recommendedName>
</protein>
<dbReference type="PANTHER" id="PTHR31361:SF1">
    <property type="entry name" value="BETA-GLUCAN SYNTHESIS-ASSOCIATED PROTEIN KRE6-RELATED"/>
    <property type="match status" value="1"/>
</dbReference>
<keyword evidence="5" id="KW-1133">Transmembrane helix</keyword>
<sequence>MVDPDTPEEFKTWKSSLGDDWNLVFSDEFNCENRTFYPGDDQFWEAVDIHYAATNNMEWLDPSHVVTKEGSLRITMDNRKSHNLNYTSGMVQSWNKLCFTQGYVETSVRMPGTKDSIGLWPAFWALGNLARAGYMASTEGTWPYSYDACDFGVTANQSSSDGLSLLPGQKLNSCICKGEDHPNPGTARSAPEIDIMEGLYDNYAQTFNIAPFDIWRYPDYDHIAITNFSTSAMNSFMGTPYQEAISAVISSNPDWYDKGSFTKFGMEYRSDMENRMDNYINFYVNDVMTFRITEGAFHPEGNIDWRTIPKEPMSLVINLGLSKSWSEVDLETIEFPVYMDVDYVRIFQPKGSESLTCDPKNYPTYDYIKKHYNAYSNANLTSWKMAGYEFPKFSLDRKCPKK</sequence>
<feature type="domain" description="GH16" evidence="9">
    <location>
        <begin position="11"/>
        <end position="352"/>
    </location>
</feature>
<dbReference type="SUPFAM" id="SSF49899">
    <property type="entry name" value="Concanavalin A-like lectins/glucanases"/>
    <property type="match status" value="1"/>
</dbReference>
<dbReference type="GO" id="GO:0015926">
    <property type="term" value="F:glucosidase activity"/>
    <property type="evidence" value="ECO:0007669"/>
    <property type="project" value="TreeGrafter"/>
</dbReference>
<dbReference type="GO" id="GO:0005789">
    <property type="term" value="C:endoplasmic reticulum membrane"/>
    <property type="evidence" value="ECO:0007669"/>
    <property type="project" value="TreeGrafter"/>
</dbReference>
<proteinExistence type="inferred from homology"/>
<evidence type="ECO:0000259" key="9">
    <source>
        <dbReference type="PROSITE" id="PS51762"/>
    </source>
</evidence>
<evidence type="ECO:0000313" key="11">
    <source>
        <dbReference type="Proteomes" id="UP000094455"/>
    </source>
</evidence>
<accession>A0A1E3NPA7</accession>
<dbReference type="AlphaFoldDB" id="A0A1E3NPA7"/>